<protein>
    <submittedName>
        <fullName evidence="1">Uncharacterized protein</fullName>
    </submittedName>
</protein>
<keyword evidence="2" id="KW-1185">Reference proteome</keyword>
<gene>
    <name evidence="1" type="ORF">N321_05573</name>
</gene>
<evidence type="ECO:0000313" key="2">
    <source>
        <dbReference type="Proteomes" id="UP000053620"/>
    </source>
</evidence>
<accession>A0A094MKX4</accession>
<organism evidence="1 2">
    <name type="scientific">Antrostomus carolinensis</name>
    <name type="common">Chuck-will's-widow</name>
    <name type="synonym">Caprimulgus carolinensis</name>
    <dbReference type="NCBI Taxonomy" id="279965"/>
    <lineage>
        <taxon>Eukaryota</taxon>
        <taxon>Metazoa</taxon>
        <taxon>Chordata</taxon>
        <taxon>Craniata</taxon>
        <taxon>Vertebrata</taxon>
        <taxon>Euteleostomi</taxon>
        <taxon>Archelosauria</taxon>
        <taxon>Archosauria</taxon>
        <taxon>Dinosauria</taxon>
        <taxon>Saurischia</taxon>
        <taxon>Theropoda</taxon>
        <taxon>Coelurosauria</taxon>
        <taxon>Aves</taxon>
        <taxon>Neognathae</taxon>
        <taxon>Neoaves</taxon>
        <taxon>Strisores</taxon>
        <taxon>Caprimulgiformes</taxon>
        <taxon>Caprimulgidae</taxon>
        <taxon>Antrostomus</taxon>
    </lineage>
</organism>
<name>A0A094MKX4_ANTCR</name>
<proteinExistence type="predicted"/>
<reference evidence="1 2" key="1">
    <citation type="submission" date="2014-04" db="EMBL/GenBank/DDBJ databases">
        <title>Genome evolution of avian class.</title>
        <authorList>
            <person name="Zhang G."/>
            <person name="Li C."/>
        </authorList>
    </citation>
    <scope>NUCLEOTIDE SEQUENCE [LARGE SCALE GENOMIC DNA]</scope>
    <source>
        <strain evidence="1">BGI_N321</strain>
    </source>
</reference>
<feature type="non-terminal residue" evidence="1">
    <location>
        <position position="1"/>
    </location>
</feature>
<feature type="non-terminal residue" evidence="1">
    <location>
        <position position="51"/>
    </location>
</feature>
<dbReference type="Proteomes" id="UP000053620">
    <property type="component" value="Unassembled WGS sequence"/>
</dbReference>
<dbReference type="EMBL" id="KL343732">
    <property type="protein sequence ID" value="KFZ54482.1"/>
    <property type="molecule type" value="Genomic_DNA"/>
</dbReference>
<evidence type="ECO:0000313" key="1">
    <source>
        <dbReference type="EMBL" id="KFZ54482.1"/>
    </source>
</evidence>
<sequence>NGHKLQLRKFHLNIRKDFFTLRVTEHWNRLPREVVASPSLEVLKNHLDKIL</sequence>
<dbReference type="AlphaFoldDB" id="A0A094MKX4"/>